<evidence type="ECO:0000313" key="1">
    <source>
        <dbReference type="EMBL" id="SVE15134.1"/>
    </source>
</evidence>
<feature type="non-terminal residue" evidence="1">
    <location>
        <position position="191"/>
    </location>
</feature>
<sequence>MYLFTPIDAPEGPNQSTQRIRWAQSSYSSHHQPAWRIKDRKISNSKLIGPKTSKDITNLPNVNFRADHSYGRLVWSIDGEDYTKQFFPPNLRNMEFTPYSAISEMDYAGVDMGLIHTDHMLVRDVEFLSKCVTEFPSRFKTMVPVDEWDIENNCDKILEKLIYSIKELNLHAIKFHPSLVKDEHKKNWASG</sequence>
<accession>A0A383B5F3</accession>
<protein>
    <submittedName>
        <fullName evidence="1">Uncharacterized protein</fullName>
    </submittedName>
</protein>
<reference evidence="1" key="1">
    <citation type="submission" date="2018-05" db="EMBL/GenBank/DDBJ databases">
        <authorList>
            <person name="Lanie J.A."/>
            <person name="Ng W.-L."/>
            <person name="Kazmierczak K.M."/>
            <person name="Andrzejewski T.M."/>
            <person name="Davidsen T.M."/>
            <person name="Wayne K.J."/>
            <person name="Tettelin H."/>
            <person name="Glass J.I."/>
            <person name="Rusch D."/>
            <person name="Podicherti R."/>
            <person name="Tsui H.-C.T."/>
            <person name="Winkler M.E."/>
        </authorList>
    </citation>
    <scope>NUCLEOTIDE SEQUENCE</scope>
</reference>
<dbReference type="AlphaFoldDB" id="A0A383B5F3"/>
<organism evidence="1">
    <name type="scientific">marine metagenome</name>
    <dbReference type="NCBI Taxonomy" id="408172"/>
    <lineage>
        <taxon>unclassified sequences</taxon>
        <taxon>metagenomes</taxon>
        <taxon>ecological metagenomes</taxon>
    </lineage>
</organism>
<name>A0A383B5F3_9ZZZZ</name>
<gene>
    <name evidence="1" type="ORF">METZ01_LOCUS467988</name>
</gene>
<proteinExistence type="predicted"/>
<dbReference type="Gene3D" id="3.20.20.140">
    <property type="entry name" value="Metal-dependent hydrolases"/>
    <property type="match status" value="1"/>
</dbReference>
<dbReference type="EMBL" id="UINC01197573">
    <property type="protein sequence ID" value="SVE15134.1"/>
    <property type="molecule type" value="Genomic_DNA"/>
</dbReference>